<dbReference type="EMBL" id="CP126114">
    <property type="protein sequence ID" value="WHY86611.1"/>
    <property type="molecule type" value="Genomic_DNA"/>
</dbReference>
<keyword evidence="1" id="KW-0812">Transmembrane</keyword>
<feature type="transmembrane region" description="Helical" evidence="1">
    <location>
        <begin position="66"/>
        <end position="86"/>
    </location>
</feature>
<feature type="transmembrane region" description="Helical" evidence="1">
    <location>
        <begin position="20"/>
        <end position="40"/>
    </location>
</feature>
<sequence length="168" mass="19277">MANYLGRPKLKIPKTKSEWIWDIIGYLCFFGSIIVLLYVWRTLPDKVPGHYNAAGKVDRWGSKWELLILPFVGIFIALLMGIIEKFPEIHNYPKRLNESNAEQFYLQSRKLVNQLKNICLILFSLILVESISIPLGWGGGFGIWFLPTALIGIGLPILFGIMRLMRIK</sequence>
<proteinExistence type="predicted"/>
<dbReference type="AlphaFoldDB" id="A0AA95MMT9"/>
<keyword evidence="1" id="KW-0472">Membrane</keyword>
<organism evidence="3 4">
    <name type="scientific">Neobacillus novalis</name>
    <dbReference type="NCBI Taxonomy" id="220687"/>
    <lineage>
        <taxon>Bacteria</taxon>
        <taxon>Bacillati</taxon>
        <taxon>Bacillota</taxon>
        <taxon>Bacilli</taxon>
        <taxon>Bacillales</taxon>
        <taxon>Bacillaceae</taxon>
        <taxon>Neobacillus</taxon>
    </lineage>
</organism>
<protein>
    <submittedName>
        <fullName evidence="3">DUF1648 domain-containing protein</fullName>
    </submittedName>
</protein>
<dbReference type="RefSeq" id="WP_066095105.1">
    <property type="nucleotide sequence ID" value="NZ_CP126114.1"/>
</dbReference>
<keyword evidence="4" id="KW-1185">Reference proteome</keyword>
<dbReference type="Pfam" id="PF07853">
    <property type="entry name" value="DUF1648"/>
    <property type="match status" value="1"/>
</dbReference>
<feature type="transmembrane region" description="Helical" evidence="1">
    <location>
        <begin position="118"/>
        <end position="137"/>
    </location>
</feature>
<feature type="transmembrane region" description="Helical" evidence="1">
    <location>
        <begin position="143"/>
        <end position="162"/>
    </location>
</feature>
<dbReference type="Proteomes" id="UP001178288">
    <property type="component" value="Chromosome"/>
</dbReference>
<evidence type="ECO:0000256" key="1">
    <source>
        <dbReference type="SAM" id="Phobius"/>
    </source>
</evidence>
<name>A0AA95MMT9_9BACI</name>
<dbReference type="KEGG" id="nnv:QNH39_01580"/>
<evidence type="ECO:0000259" key="2">
    <source>
        <dbReference type="Pfam" id="PF07853"/>
    </source>
</evidence>
<evidence type="ECO:0000313" key="3">
    <source>
        <dbReference type="EMBL" id="WHY86611.1"/>
    </source>
</evidence>
<reference evidence="3" key="1">
    <citation type="submission" date="2023-05" db="EMBL/GenBank/DDBJ databases">
        <title>Comparative genomics of Bacillaceae isolates and their secondary metabolite potential.</title>
        <authorList>
            <person name="Song L."/>
            <person name="Nielsen L.J."/>
            <person name="Mohite O."/>
            <person name="Xu X."/>
            <person name="Weber T."/>
            <person name="Kovacs A.T."/>
        </authorList>
    </citation>
    <scope>NUCLEOTIDE SEQUENCE</scope>
    <source>
        <strain evidence="3">XLM17</strain>
    </source>
</reference>
<gene>
    <name evidence="3" type="ORF">QNH39_01580</name>
</gene>
<evidence type="ECO:0000313" key="4">
    <source>
        <dbReference type="Proteomes" id="UP001178288"/>
    </source>
</evidence>
<dbReference type="InterPro" id="IPR012867">
    <property type="entry name" value="DUF1648"/>
</dbReference>
<feature type="domain" description="DUF1648" evidence="2">
    <location>
        <begin position="29"/>
        <end position="73"/>
    </location>
</feature>
<keyword evidence="1" id="KW-1133">Transmembrane helix</keyword>
<accession>A0AA95MMT9</accession>